<name>A0A1R2B8X9_9CILI</name>
<comment type="caution">
    <text evidence="10">The sequence shown here is derived from an EMBL/GenBank/DDBJ whole genome shotgun (WGS) entry which is preliminary data.</text>
</comment>
<dbReference type="SUPFAM" id="SSF81324">
    <property type="entry name" value="Voltage-gated potassium channels"/>
    <property type="match status" value="1"/>
</dbReference>
<dbReference type="InterPro" id="IPR014710">
    <property type="entry name" value="RmlC-like_jellyroll"/>
</dbReference>
<accession>A0A1R2B8X9</accession>
<organism evidence="10 11">
    <name type="scientific">Stentor coeruleus</name>
    <dbReference type="NCBI Taxonomy" id="5963"/>
    <lineage>
        <taxon>Eukaryota</taxon>
        <taxon>Sar</taxon>
        <taxon>Alveolata</taxon>
        <taxon>Ciliophora</taxon>
        <taxon>Postciliodesmatophora</taxon>
        <taxon>Heterotrichea</taxon>
        <taxon>Heterotrichida</taxon>
        <taxon>Stentoridae</taxon>
        <taxon>Stentor</taxon>
    </lineage>
</organism>
<comment type="subcellular location">
    <subcellularLocation>
        <location evidence="1">Membrane</location>
        <topology evidence="1">Multi-pass membrane protein</topology>
    </subcellularLocation>
</comment>
<dbReference type="GO" id="GO:0005249">
    <property type="term" value="F:voltage-gated potassium channel activity"/>
    <property type="evidence" value="ECO:0007669"/>
    <property type="project" value="InterPro"/>
</dbReference>
<keyword evidence="5" id="KW-0406">Ion transport</keyword>
<keyword evidence="7" id="KW-0407">Ion channel</keyword>
<dbReference type="OrthoDB" id="417811at2759"/>
<evidence type="ECO:0000256" key="1">
    <source>
        <dbReference type="ARBA" id="ARBA00004141"/>
    </source>
</evidence>
<dbReference type="Gene3D" id="1.10.287.70">
    <property type="match status" value="1"/>
</dbReference>
<proteinExistence type="predicted"/>
<evidence type="ECO:0000259" key="9">
    <source>
        <dbReference type="PROSITE" id="PS50042"/>
    </source>
</evidence>
<evidence type="ECO:0000313" key="10">
    <source>
        <dbReference type="EMBL" id="OMJ73241.1"/>
    </source>
</evidence>
<keyword evidence="3 8" id="KW-0812">Transmembrane</keyword>
<dbReference type="PANTHER" id="PTHR47823:SF9">
    <property type="entry name" value="CHROMOSOME UNDETERMINED SCAFFOLD_10, WHOLE GENOME SHOTGUN SEQUENCE"/>
    <property type="match status" value="1"/>
</dbReference>
<dbReference type="InterPro" id="IPR018490">
    <property type="entry name" value="cNMP-bd_dom_sf"/>
</dbReference>
<keyword evidence="2" id="KW-0813">Transport</keyword>
<dbReference type="PANTHER" id="PTHR47823">
    <property type="entry name" value="ION_TRANS DOMAIN-CONTAINING PROTEIN"/>
    <property type="match status" value="1"/>
</dbReference>
<dbReference type="InterPro" id="IPR005821">
    <property type="entry name" value="Ion_trans_dom"/>
</dbReference>
<feature type="domain" description="Cyclic nucleotide-binding" evidence="9">
    <location>
        <begin position="427"/>
        <end position="526"/>
    </location>
</feature>
<evidence type="ECO:0000256" key="4">
    <source>
        <dbReference type="ARBA" id="ARBA00022989"/>
    </source>
</evidence>
<dbReference type="Proteomes" id="UP000187209">
    <property type="component" value="Unassembled WGS sequence"/>
</dbReference>
<protein>
    <recommendedName>
        <fullName evidence="9">Cyclic nucleotide-binding domain-containing protein</fullName>
    </recommendedName>
</protein>
<reference evidence="10 11" key="1">
    <citation type="submission" date="2016-11" db="EMBL/GenBank/DDBJ databases">
        <title>The macronuclear genome of Stentor coeruleus: a giant cell with tiny introns.</title>
        <authorList>
            <person name="Slabodnick M."/>
            <person name="Ruby J.G."/>
            <person name="Reiff S.B."/>
            <person name="Swart E.C."/>
            <person name="Gosai S."/>
            <person name="Prabakaran S."/>
            <person name="Witkowska E."/>
            <person name="Larue G.E."/>
            <person name="Fisher S."/>
            <person name="Freeman R.M."/>
            <person name="Gunawardena J."/>
            <person name="Chu W."/>
            <person name="Stover N.A."/>
            <person name="Gregory B.D."/>
            <person name="Nowacki M."/>
            <person name="Derisi J."/>
            <person name="Roy S.W."/>
            <person name="Marshall W.F."/>
            <person name="Sood P."/>
        </authorList>
    </citation>
    <scope>NUCLEOTIDE SEQUENCE [LARGE SCALE GENOMIC DNA]</scope>
    <source>
        <strain evidence="10">WM001</strain>
    </source>
</reference>
<feature type="transmembrane region" description="Helical" evidence="8">
    <location>
        <begin position="170"/>
        <end position="189"/>
    </location>
</feature>
<feature type="transmembrane region" description="Helical" evidence="8">
    <location>
        <begin position="95"/>
        <end position="118"/>
    </location>
</feature>
<dbReference type="SUPFAM" id="SSF51206">
    <property type="entry name" value="cAMP-binding domain-like"/>
    <property type="match status" value="1"/>
</dbReference>
<evidence type="ECO:0000256" key="7">
    <source>
        <dbReference type="ARBA" id="ARBA00023303"/>
    </source>
</evidence>
<sequence>MQLLTTRKNDLDSTRVLENSNLKYKDVWLRAKTKLLCSLRISKFMEELTEKRENLQLEVRDYLRLKAGLYNRQTLYHKKKLPFGIVHPNSSFKQYWNILIGFLLLYTATITPLVIAFLDTSSLDLWFMLDTIIDFCYVLDVIVNCNTAFFDQHAALKYTRKEIVLNYLKGWMIIDILACIPFSTVPKIISATSGKGYNKLVRIFRLRSIPKLFRFSKAIKFIKTYKTHFLLEQVQIFLNINHSVMRLFALLAGIIVSLHVVACFWYLFSTFSDFEYETWVYRYSLENAGTFDLYLTSAYWAITTLTSVGYGDITPYSDIELIFAIFWIAATMYFLSFTVSSLSSVITMLDIKKKNLDLKLNMVDDYVKETRVSKSTKKKMQNRIRIFNERLPLSIDEEEKLMREIPKDLKFEIACNMHEGSIKEFPFFRNRDKEFIISIALFLQPIYFSKKDIILNKGDLATEIFFVLHGSINYISDEENTIFKVVYEGNEFGDVEVTMNMKRLYNVAAACEMTVLVMRENYIIKIKEDFPGIWKEMKKSAKKKLIVMNYSLAELIVLKKLKSSNIGEQIRPKYYKEMINLELELIKMRHGKKEKNSCKDENYMSTEMIEKIETNYKAMLEIKKNLDMLTERVSWIVTRGNM</sequence>
<feature type="transmembrane region" description="Helical" evidence="8">
    <location>
        <begin position="247"/>
        <end position="268"/>
    </location>
</feature>
<dbReference type="CDD" id="cd00038">
    <property type="entry name" value="CAP_ED"/>
    <property type="match status" value="1"/>
</dbReference>
<evidence type="ECO:0000256" key="8">
    <source>
        <dbReference type="SAM" id="Phobius"/>
    </source>
</evidence>
<keyword evidence="11" id="KW-1185">Reference proteome</keyword>
<keyword evidence="4 8" id="KW-1133">Transmembrane helix</keyword>
<dbReference type="Gene3D" id="2.60.120.10">
    <property type="entry name" value="Jelly Rolls"/>
    <property type="match status" value="1"/>
</dbReference>
<dbReference type="EMBL" id="MPUH01000836">
    <property type="protein sequence ID" value="OMJ73241.1"/>
    <property type="molecule type" value="Genomic_DNA"/>
</dbReference>
<evidence type="ECO:0000256" key="3">
    <source>
        <dbReference type="ARBA" id="ARBA00022692"/>
    </source>
</evidence>
<dbReference type="Pfam" id="PF00027">
    <property type="entry name" value="cNMP_binding"/>
    <property type="match status" value="1"/>
</dbReference>
<gene>
    <name evidence="10" type="ORF">SteCoe_28118</name>
</gene>
<dbReference type="PROSITE" id="PS50042">
    <property type="entry name" value="CNMP_BINDING_3"/>
    <property type="match status" value="1"/>
</dbReference>
<keyword evidence="6 8" id="KW-0472">Membrane</keyword>
<dbReference type="GO" id="GO:0016020">
    <property type="term" value="C:membrane"/>
    <property type="evidence" value="ECO:0007669"/>
    <property type="project" value="UniProtKB-SubCell"/>
</dbReference>
<evidence type="ECO:0000313" key="11">
    <source>
        <dbReference type="Proteomes" id="UP000187209"/>
    </source>
</evidence>
<evidence type="ECO:0000256" key="5">
    <source>
        <dbReference type="ARBA" id="ARBA00023065"/>
    </source>
</evidence>
<dbReference type="AlphaFoldDB" id="A0A1R2B8X9"/>
<dbReference type="Pfam" id="PF00520">
    <property type="entry name" value="Ion_trans"/>
    <property type="match status" value="1"/>
</dbReference>
<dbReference type="PRINTS" id="PR01463">
    <property type="entry name" value="EAGCHANLFMLY"/>
</dbReference>
<evidence type="ECO:0000256" key="2">
    <source>
        <dbReference type="ARBA" id="ARBA00022448"/>
    </source>
</evidence>
<feature type="transmembrane region" description="Helical" evidence="8">
    <location>
        <begin position="321"/>
        <end position="349"/>
    </location>
</feature>
<dbReference type="FunFam" id="1.10.287.70:FF:000123">
    <property type="entry name" value="Potassium channel KAT3"/>
    <property type="match status" value="1"/>
</dbReference>
<dbReference type="InterPro" id="IPR003938">
    <property type="entry name" value="K_chnl_volt-dep_EAG/ELK/ERG"/>
</dbReference>
<evidence type="ECO:0000256" key="6">
    <source>
        <dbReference type="ARBA" id="ARBA00023136"/>
    </source>
</evidence>
<dbReference type="InterPro" id="IPR000595">
    <property type="entry name" value="cNMP-bd_dom"/>
</dbReference>